<evidence type="ECO:0000259" key="3">
    <source>
        <dbReference type="SMART" id="SM01008"/>
    </source>
</evidence>
<dbReference type="InterPro" id="IPR008274">
    <property type="entry name" value="AldOxase/xan_DH_MoCoBD1"/>
</dbReference>
<dbReference type="InterPro" id="IPR037165">
    <property type="entry name" value="AldOxase/xan_DH_Mopterin-bd_sf"/>
</dbReference>
<proteinExistence type="predicted"/>
<name>A0A6F8Y0S0_9ACTN</name>
<dbReference type="GO" id="GO:0016491">
    <property type="term" value="F:oxidoreductase activity"/>
    <property type="evidence" value="ECO:0007669"/>
    <property type="project" value="UniProtKB-KW"/>
</dbReference>
<dbReference type="RefSeq" id="WP_173039741.1">
    <property type="nucleotide sequence ID" value="NZ_AP022870.1"/>
</dbReference>
<evidence type="ECO:0000256" key="2">
    <source>
        <dbReference type="ARBA" id="ARBA00023002"/>
    </source>
</evidence>
<dbReference type="AlphaFoldDB" id="A0A6F8Y0S0"/>
<dbReference type="Pfam" id="PF01315">
    <property type="entry name" value="Ald_Xan_dh_C"/>
    <property type="match status" value="1"/>
</dbReference>
<dbReference type="InterPro" id="IPR000674">
    <property type="entry name" value="Ald_Oxase/Xan_DH_a/b"/>
</dbReference>
<dbReference type="InterPro" id="IPR046867">
    <property type="entry name" value="AldOxase/xan_DH_MoCoBD2"/>
</dbReference>
<dbReference type="KEGG" id="pfla:Pflav_061220"/>
<dbReference type="SMART" id="SM01008">
    <property type="entry name" value="Ald_Xan_dh_C"/>
    <property type="match status" value="1"/>
</dbReference>
<dbReference type="InterPro" id="IPR016208">
    <property type="entry name" value="Ald_Oxase/xanthine_DH-like"/>
</dbReference>
<dbReference type="SUPFAM" id="SSF54665">
    <property type="entry name" value="CO dehydrogenase molybdoprotein N-domain-like"/>
    <property type="match status" value="1"/>
</dbReference>
<dbReference type="Gene3D" id="3.30.365.10">
    <property type="entry name" value="Aldehyde oxidase/xanthine dehydrogenase, molybdopterin binding domain"/>
    <property type="match status" value="4"/>
</dbReference>
<keyword evidence="2" id="KW-0560">Oxidoreductase</keyword>
<reference evidence="4 5" key="2">
    <citation type="submission" date="2020-03" db="EMBL/GenBank/DDBJ databases">
        <authorList>
            <person name="Ichikawa N."/>
            <person name="Kimura A."/>
            <person name="Kitahashi Y."/>
            <person name="Uohara A."/>
        </authorList>
    </citation>
    <scope>NUCLEOTIDE SEQUENCE [LARGE SCALE GENOMIC DNA]</scope>
    <source>
        <strain evidence="4 5">NBRC 107702</strain>
    </source>
</reference>
<evidence type="ECO:0000256" key="1">
    <source>
        <dbReference type="ARBA" id="ARBA00022505"/>
    </source>
</evidence>
<sequence length="688" mass="72778">MSVGEAVVRIEGRDKVTGAARYAGDIPVAGFAYGWVVQSTIARGRVSSVDDGEALARPGVLAVLHHGNAPRLGEADDATLLVLQDPRVPHLGWPVALVVATTAEEAREAAATLRIEYQVESHDAAFRAEHPRMYVPDHINPTYETETVKGDVDGALATAEVVVDATYTTPAQHNNPMEPHAAVAEWHDGRLTVHDSSQGAYAVKQALTRLFSLQPDAVRVVSEHVGGGFGNKGTARPHVVLAALGAAAVDRPVRVVLTRPQLYALTGYRTPIVQRVRLGAHRDGRLVALDHLASSQTSKVLEFTEQTALISRSMYASGALRTRHRVVALDVPTPRWMRAPGESPGSFALESAIDELAIACGVDPVELRIANEPESEPASGLPFSSRNLVACLREGARRFGWSGRDPRPALRRDGRWWRGTGVAAATYPARSNPSSASVTAEDDGRFTVRVTAADIGTGARTALTQVAADALQVPMSEVTVLIADSDFGPASVAGGSSGTASWSWAVVAACRDLLAQGAAAGTTAQANTGKAVAARPDLARHAYGAHFVEVAVDPHTGEVRVPRMLGAFAVGRIVNPLTARSQLIGGMTMGLSIALLEESTMDTRFGDFVNHDLANYHVAANADIQSIEAVFVDDPDDQLNPVGVKGLGEIGIVGATAALANAVWHATGVRHRDLPIRPDRVLNATYAV</sequence>
<gene>
    <name evidence="4" type="ORF">Pflav_061220</name>
</gene>
<evidence type="ECO:0000313" key="4">
    <source>
        <dbReference type="EMBL" id="BCB79712.1"/>
    </source>
</evidence>
<dbReference type="PANTHER" id="PTHR11908:SF132">
    <property type="entry name" value="ALDEHYDE OXIDASE 1-RELATED"/>
    <property type="match status" value="1"/>
</dbReference>
<feature type="domain" description="Aldehyde oxidase/xanthine dehydrogenase a/b hammerhead" evidence="3">
    <location>
        <begin position="17"/>
        <end position="121"/>
    </location>
</feature>
<dbReference type="SUPFAM" id="SSF56003">
    <property type="entry name" value="Molybdenum cofactor-binding domain"/>
    <property type="match status" value="1"/>
</dbReference>
<organism evidence="4 5">
    <name type="scientific">Phytohabitans flavus</name>
    <dbReference type="NCBI Taxonomy" id="1076124"/>
    <lineage>
        <taxon>Bacteria</taxon>
        <taxon>Bacillati</taxon>
        <taxon>Actinomycetota</taxon>
        <taxon>Actinomycetes</taxon>
        <taxon>Micromonosporales</taxon>
        <taxon>Micromonosporaceae</taxon>
    </lineage>
</organism>
<dbReference type="InterPro" id="IPR036856">
    <property type="entry name" value="Ald_Oxase/Xan_DH_a/b_sf"/>
</dbReference>
<keyword evidence="5" id="KW-1185">Reference proteome</keyword>
<dbReference type="Proteomes" id="UP000502508">
    <property type="component" value="Chromosome"/>
</dbReference>
<dbReference type="Pfam" id="PF02738">
    <property type="entry name" value="MoCoBD_1"/>
    <property type="match status" value="1"/>
</dbReference>
<dbReference type="Pfam" id="PF20256">
    <property type="entry name" value="MoCoBD_2"/>
    <property type="match status" value="2"/>
</dbReference>
<evidence type="ECO:0000313" key="5">
    <source>
        <dbReference type="Proteomes" id="UP000502508"/>
    </source>
</evidence>
<reference evidence="4 5" key="1">
    <citation type="submission" date="2020-03" db="EMBL/GenBank/DDBJ databases">
        <title>Whole genome shotgun sequence of Phytohabitans flavus NBRC 107702.</title>
        <authorList>
            <person name="Komaki H."/>
            <person name="Tamura T."/>
        </authorList>
    </citation>
    <scope>NUCLEOTIDE SEQUENCE [LARGE SCALE GENOMIC DNA]</scope>
    <source>
        <strain evidence="4 5">NBRC 107702</strain>
    </source>
</reference>
<protein>
    <submittedName>
        <fullName evidence="4">Oxidoreductase</fullName>
    </submittedName>
</protein>
<keyword evidence="1" id="KW-0500">Molybdenum</keyword>
<dbReference type="EMBL" id="AP022870">
    <property type="protein sequence ID" value="BCB79712.1"/>
    <property type="molecule type" value="Genomic_DNA"/>
</dbReference>
<accession>A0A6F8Y0S0</accession>
<dbReference type="Gene3D" id="3.90.1170.50">
    <property type="entry name" value="Aldehyde oxidase/xanthine dehydrogenase, a/b hammerhead"/>
    <property type="match status" value="1"/>
</dbReference>
<dbReference type="GO" id="GO:0005506">
    <property type="term" value="F:iron ion binding"/>
    <property type="evidence" value="ECO:0007669"/>
    <property type="project" value="InterPro"/>
</dbReference>
<dbReference type="PANTHER" id="PTHR11908">
    <property type="entry name" value="XANTHINE DEHYDROGENASE"/>
    <property type="match status" value="1"/>
</dbReference>